<evidence type="ECO:0000313" key="1">
    <source>
        <dbReference type="EMBL" id="CAB4575041.1"/>
    </source>
</evidence>
<dbReference type="AlphaFoldDB" id="A0A6J6EET4"/>
<dbReference type="EMBL" id="CAEZTG010000149">
    <property type="protein sequence ID" value="CAB4575041.1"/>
    <property type="molecule type" value="Genomic_DNA"/>
</dbReference>
<gene>
    <name evidence="1" type="ORF">UFOPK1603_01399</name>
</gene>
<sequence>MKLREGSVRSPGSRERLLEVLLLSEDVSSAITHASRFDQQNLCVVSKQIKKNIWIIRVVIDQPGQPALHAIEHLALGKSLPLLPPPRLVADEDRSTFTHFLGGEEFATRKNRYLRHRNCCSLISNRKLGEAINFIAPKIDTNGHIGRARVDVDD</sequence>
<name>A0A6J6EET4_9ZZZZ</name>
<organism evidence="1">
    <name type="scientific">freshwater metagenome</name>
    <dbReference type="NCBI Taxonomy" id="449393"/>
    <lineage>
        <taxon>unclassified sequences</taxon>
        <taxon>metagenomes</taxon>
        <taxon>ecological metagenomes</taxon>
    </lineage>
</organism>
<proteinExistence type="predicted"/>
<protein>
    <submittedName>
        <fullName evidence="1">Unannotated protein</fullName>
    </submittedName>
</protein>
<reference evidence="1" key="1">
    <citation type="submission" date="2020-05" db="EMBL/GenBank/DDBJ databases">
        <authorList>
            <person name="Chiriac C."/>
            <person name="Salcher M."/>
            <person name="Ghai R."/>
            <person name="Kavagutti S V."/>
        </authorList>
    </citation>
    <scope>NUCLEOTIDE SEQUENCE</scope>
</reference>
<accession>A0A6J6EET4</accession>